<dbReference type="PANTHER" id="PTHR43792:SF8">
    <property type="entry name" value="[RIBOSOMAL PROTEIN US5]-ALANINE N-ACETYLTRANSFERASE"/>
    <property type="match status" value="1"/>
</dbReference>
<dbReference type="EMBL" id="CP104003">
    <property type="protein sequence ID" value="UWM55148.1"/>
    <property type="molecule type" value="Genomic_DNA"/>
</dbReference>
<sequence length="210" mass="23198">MPDPTFLRGDRIDLCPVEEADLAFVQRAINDPRVRATLRSSTPKNREQEREWLDSLHDRDGETLLLVAGRGDTSGASDASSEPRSDGEPVGTAGLGDLDTTWGTAEVGYSVASEHWGNGYATEAVALLTRYAFEERRLAKLYASVYAHNPASMRVLEKAGWHEEAVLEREAFRDGERVDCHRYVAFADEWEPAHERARAALDAGSDGGEH</sequence>
<evidence type="ECO:0000256" key="2">
    <source>
        <dbReference type="ARBA" id="ARBA00023315"/>
    </source>
</evidence>
<accession>A0A9E7R5L4</accession>
<name>A0A9E7R5L4_9EURY</name>
<dbReference type="PROSITE" id="PS51186">
    <property type="entry name" value="GNAT"/>
    <property type="match status" value="1"/>
</dbReference>
<evidence type="ECO:0000313" key="7">
    <source>
        <dbReference type="Proteomes" id="UP001057580"/>
    </source>
</evidence>
<evidence type="ECO:0000256" key="3">
    <source>
        <dbReference type="ARBA" id="ARBA00038502"/>
    </source>
</evidence>
<comment type="similarity">
    <text evidence="3">Belongs to the acetyltransferase family. RimJ subfamily.</text>
</comment>
<dbReference type="GeneID" id="74941244"/>
<feature type="region of interest" description="Disordered" evidence="4">
    <location>
        <begin position="69"/>
        <end position="99"/>
    </location>
</feature>
<dbReference type="Proteomes" id="UP001057580">
    <property type="component" value="Chromosome"/>
</dbReference>
<dbReference type="AlphaFoldDB" id="A0A9E7R5L4"/>
<protein>
    <submittedName>
        <fullName evidence="6">GNAT family N-acetyltransferase</fullName>
    </submittedName>
</protein>
<proteinExistence type="inferred from homology"/>
<reference evidence="6" key="1">
    <citation type="submission" date="2022-09" db="EMBL/GenBank/DDBJ databases">
        <title>Diverse halophilic archaea isolated from saline environments.</title>
        <authorList>
            <person name="Cui H.-L."/>
        </authorList>
    </citation>
    <scope>NUCLEOTIDE SEQUENCE</scope>
    <source>
        <strain evidence="6">ZS-35-S2</strain>
    </source>
</reference>
<dbReference type="RefSeq" id="WP_260594200.1">
    <property type="nucleotide sequence ID" value="NZ_CP104003.1"/>
</dbReference>
<gene>
    <name evidence="6" type="ORF">N0B31_02440</name>
</gene>
<keyword evidence="7" id="KW-1185">Reference proteome</keyword>
<dbReference type="KEGG" id="ssai:N0B31_02440"/>
<evidence type="ECO:0000313" key="6">
    <source>
        <dbReference type="EMBL" id="UWM55148.1"/>
    </source>
</evidence>
<feature type="domain" description="N-acetyltransferase" evidence="5">
    <location>
        <begin position="36"/>
        <end position="179"/>
    </location>
</feature>
<evidence type="ECO:0000256" key="1">
    <source>
        <dbReference type="ARBA" id="ARBA00022679"/>
    </source>
</evidence>
<dbReference type="PANTHER" id="PTHR43792">
    <property type="entry name" value="GNAT FAMILY, PUTATIVE (AFU_ORTHOLOGUE AFUA_3G00765)-RELATED-RELATED"/>
    <property type="match status" value="1"/>
</dbReference>
<dbReference type="CDD" id="cd04301">
    <property type="entry name" value="NAT_SF"/>
    <property type="match status" value="1"/>
</dbReference>
<dbReference type="SUPFAM" id="SSF55729">
    <property type="entry name" value="Acyl-CoA N-acyltransferases (Nat)"/>
    <property type="match status" value="1"/>
</dbReference>
<dbReference type="InterPro" id="IPR016181">
    <property type="entry name" value="Acyl_CoA_acyltransferase"/>
</dbReference>
<dbReference type="InterPro" id="IPR051531">
    <property type="entry name" value="N-acetyltransferase"/>
</dbReference>
<keyword evidence="1" id="KW-0808">Transferase</keyword>
<organism evidence="6 7">
    <name type="scientific">Salinirubellus salinus</name>
    <dbReference type="NCBI Taxonomy" id="1364945"/>
    <lineage>
        <taxon>Archaea</taxon>
        <taxon>Methanobacteriati</taxon>
        <taxon>Methanobacteriota</taxon>
        <taxon>Stenosarchaea group</taxon>
        <taxon>Halobacteria</taxon>
        <taxon>Halobacteriales</taxon>
        <taxon>Natronomonadaceae</taxon>
        <taxon>Salinirubellus</taxon>
    </lineage>
</organism>
<dbReference type="Pfam" id="PF13302">
    <property type="entry name" value="Acetyltransf_3"/>
    <property type="match status" value="1"/>
</dbReference>
<dbReference type="GO" id="GO:0016747">
    <property type="term" value="F:acyltransferase activity, transferring groups other than amino-acyl groups"/>
    <property type="evidence" value="ECO:0007669"/>
    <property type="project" value="InterPro"/>
</dbReference>
<dbReference type="InterPro" id="IPR000182">
    <property type="entry name" value="GNAT_dom"/>
</dbReference>
<evidence type="ECO:0000256" key="4">
    <source>
        <dbReference type="SAM" id="MobiDB-lite"/>
    </source>
</evidence>
<keyword evidence="2" id="KW-0012">Acyltransferase</keyword>
<evidence type="ECO:0000259" key="5">
    <source>
        <dbReference type="PROSITE" id="PS51186"/>
    </source>
</evidence>
<dbReference type="Gene3D" id="3.40.630.30">
    <property type="match status" value="1"/>
</dbReference>